<reference evidence="3" key="2">
    <citation type="journal article" date="2024" name="Antonie Van Leeuwenhoek">
        <title>Roseihalotalea indica gen. nov., sp. nov., a halophilic Bacteroidetes from mesopelagic Southwest Indian Ocean with higher carbohydrate metabolic potential.</title>
        <authorList>
            <person name="Chen B."/>
            <person name="Zhang M."/>
            <person name="Lin D."/>
            <person name="Ye J."/>
            <person name="Tang K."/>
        </authorList>
    </citation>
    <scope>NUCLEOTIDE SEQUENCE</scope>
    <source>
        <strain evidence="3">TK19036</strain>
    </source>
</reference>
<reference evidence="3" key="1">
    <citation type="journal article" date="2023" name="Comput. Struct. Biotechnol. J.">
        <title>Discovery of a novel marine Bacteroidetes with a rich repertoire of carbohydrate-active enzymes.</title>
        <authorList>
            <person name="Chen B."/>
            <person name="Liu G."/>
            <person name="Chen Q."/>
            <person name="Wang H."/>
            <person name="Liu L."/>
            <person name="Tang K."/>
        </authorList>
    </citation>
    <scope>NUCLEOTIDE SEQUENCE</scope>
    <source>
        <strain evidence="3">TK19036</strain>
    </source>
</reference>
<evidence type="ECO:0000259" key="2">
    <source>
        <dbReference type="Pfam" id="PF01676"/>
    </source>
</evidence>
<evidence type="ECO:0000256" key="1">
    <source>
        <dbReference type="SAM" id="SignalP"/>
    </source>
</evidence>
<feature type="domain" description="Metalloenzyme" evidence="2">
    <location>
        <begin position="226"/>
        <end position="352"/>
    </location>
</feature>
<dbReference type="AlphaFoldDB" id="A0AA49JDH2"/>
<name>A0AA49JDH2_9BACT</name>
<feature type="chain" id="PRO_5041225648" evidence="1">
    <location>
        <begin position="27"/>
        <end position="377"/>
    </location>
</feature>
<proteinExistence type="predicted"/>
<dbReference type="GO" id="GO:0003824">
    <property type="term" value="F:catalytic activity"/>
    <property type="evidence" value="ECO:0007669"/>
    <property type="project" value="InterPro"/>
</dbReference>
<protein>
    <submittedName>
        <fullName evidence="3">Alkaline phosphatase family protein</fullName>
    </submittedName>
</protein>
<sequence>MPTNPRFKTLYVIIFLLIFQASSIYAQQGKDTEHVILITLDGFRWQEMFTGADPKLIAHPDYVHDSTELKDLFWRETAEERRETLTPFFTNVIAQEGQLYGNRPAGSEVNLTNKMWFSYPGYNEILTGYADDERIDSNDKNPNPNKTVLEFINKQDGFEGKVAAFASWDVFPYIINEERSGVPVNAGYDTAEGPSLTPMEEAINTLQPEVPGHWSTVRMDAFTHHYALEYMKKNHPRMVYISYGETDDFAHDGRYDEYLKSAHRTDLFIKQLWEFVQSDEQYKNKTTFIITTDHGRGTEPLDTWRSHGDEVSDAGQVWMAVMGPDTPSSQEVSVEGEYFSNQIAPTVASFLNLTYSPERKTGQPLGKAFNDSVAKTK</sequence>
<dbReference type="Pfam" id="PF01676">
    <property type="entry name" value="Metalloenzyme"/>
    <property type="match status" value="1"/>
</dbReference>
<accession>A0AA49JDH2</accession>
<dbReference type="EMBL" id="CP120682">
    <property type="protein sequence ID" value="WKN36803.1"/>
    <property type="molecule type" value="Genomic_DNA"/>
</dbReference>
<keyword evidence="1" id="KW-0732">Signal</keyword>
<organism evidence="3">
    <name type="scientific">Roseihalotalea indica</name>
    <dbReference type="NCBI Taxonomy" id="2867963"/>
    <lineage>
        <taxon>Bacteria</taxon>
        <taxon>Pseudomonadati</taxon>
        <taxon>Bacteroidota</taxon>
        <taxon>Cytophagia</taxon>
        <taxon>Cytophagales</taxon>
        <taxon>Catalimonadaceae</taxon>
        <taxon>Roseihalotalea</taxon>
    </lineage>
</organism>
<evidence type="ECO:0000313" key="3">
    <source>
        <dbReference type="EMBL" id="WKN36803.1"/>
    </source>
</evidence>
<dbReference type="SUPFAM" id="SSF53649">
    <property type="entry name" value="Alkaline phosphatase-like"/>
    <property type="match status" value="1"/>
</dbReference>
<dbReference type="InterPro" id="IPR017850">
    <property type="entry name" value="Alkaline_phosphatase_core_sf"/>
</dbReference>
<dbReference type="InterPro" id="IPR006124">
    <property type="entry name" value="Metalloenzyme"/>
</dbReference>
<dbReference type="GO" id="GO:0046872">
    <property type="term" value="F:metal ion binding"/>
    <property type="evidence" value="ECO:0007669"/>
    <property type="project" value="InterPro"/>
</dbReference>
<dbReference type="Gene3D" id="3.40.720.10">
    <property type="entry name" value="Alkaline Phosphatase, subunit A"/>
    <property type="match status" value="1"/>
</dbReference>
<gene>
    <name evidence="3" type="ORF">K4G66_31040</name>
</gene>
<feature type="signal peptide" evidence="1">
    <location>
        <begin position="1"/>
        <end position="26"/>
    </location>
</feature>